<dbReference type="Proteomes" id="UP000607653">
    <property type="component" value="Unassembled WGS sequence"/>
</dbReference>
<proteinExistence type="predicted"/>
<dbReference type="AlphaFoldDB" id="A0A822XVT5"/>
<name>A0A822XVT5_NELNU</name>
<sequence length="189" mass="21363">MVLKKLANSSTVPKEWLSLSLSVGLFYYHQVSAEAQEVTFSGFFAGEESNNGNLQEIIFPIVHAAAIDERMNPRHNRLERGDQKLKLHEDPWVLRKTLTISDVDNLSRLMLKKALVQAHVLPFMEGEQVEEVNNGAGMQVQIKDLDTGSDHELMLRMWPGSRRFLYATAAAMTPGDRKLLFSPVDRQSL</sequence>
<evidence type="ECO:0000256" key="4">
    <source>
        <dbReference type="ARBA" id="ARBA00023163"/>
    </source>
</evidence>
<keyword evidence="7" id="KW-1185">Reference proteome</keyword>
<dbReference type="InterPro" id="IPR051442">
    <property type="entry name" value="B3_domain"/>
</dbReference>
<dbReference type="InterPro" id="IPR015300">
    <property type="entry name" value="DNA-bd_pseudobarrel_sf"/>
</dbReference>
<evidence type="ECO:0000256" key="5">
    <source>
        <dbReference type="ARBA" id="ARBA00023242"/>
    </source>
</evidence>
<keyword evidence="2" id="KW-0805">Transcription regulation</keyword>
<dbReference type="GO" id="GO:0003677">
    <property type="term" value="F:DNA binding"/>
    <property type="evidence" value="ECO:0007669"/>
    <property type="project" value="UniProtKB-KW"/>
</dbReference>
<dbReference type="GO" id="GO:0005634">
    <property type="term" value="C:nucleus"/>
    <property type="evidence" value="ECO:0007669"/>
    <property type="project" value="UniProtKB-SubCell"/>
</dbReference>
<reference evidence="6 7" key="1">
    <citation type="journal article" date="2020" name="Mol. Biol. Evol.">
        <title>Distinct Expression and Methylation Patterns for Genes with Different Fates following a Single Whole-Genome Duplication in Flowering Plants.</title>
        <authorList>
            <person name="Shi T."/>
            <person name="Rahmani R.S."/>
            <person name="Gugger P.F."/>
            <person name="Wang M."/>
            <person name="Li H."/>
            <person name="Zhang Y."/>
            <person name="Li Z."/>
            <person name="Wang Q."/>
            <person name="Van de Peer Y."/>
            <person name="Marchal K."/>
            <person name="Chen J."/>
        </authorList>
    </citation>
    <scope>NUCLEOTIDE SEQUENCE [LARGE SCALE GENOMIC DNA]</scope>
    <source>
        <tissue evidence="6">Leaf</tissue>
    </source>
</reference>
<gene>
    <name evidence="6" type="ORF">HUJ06_024348</name>
</gene>
<keyword evidence="4" id="KW-0804">Transcription</keyword>
<keyword evidence="3" id="KW-0238">DNA-binding</keyword>
<organism evidence="6 7">
    <name type="scientific">Nelumbo nucifera</name>
    <name type="common">Sacred lotus</name>
    <dbReference type="NCBI Taxonomy" id="4432"/>
    <lineage>
        <taxon>Eukaryota</taxon>
        <taxon>Viridiplantae</taxon>
        <taxon>Streptophyta</taxon>
        <taxon>Embryophyta</taxon>
        <taxon>Tracheophyta</taxon>
        <taxon>Spermatophyta</taxon>
        <taxon>Magnoliopsida</taxon>
        <taxon>Proteales</taxon>
        <taxon>Nelumbonaceae</taxon>
        <taxon>Nelumbo</taxon>
    </lineage>
</organism>
<evidence type="ECO:0000313" key="6">
    <source>
        <dbReference type="EMBL" id="DAD22885.1"/>
    </source>
</evidence>
<dbReference type="PANTHER" id="PTHR34269">
    <property type="entry name" value="TRANSCRIPTION FACTOR B3-DOMAIN FAMILY-RELATED"/>
    <property type="match status" value="1"/>
</dbReference>
<accession>A0A822XVT5</accession>
<dbReference type="EMBL" id="DUZY01000001">
    <property type="protein sequence ID" value="DAD22885.1"/>
    <property type="molecule type" value="Genomic_DNA"/>
</dbReference>
<evidence type="ECO:0000313" key="7">
    <source>
        <dbReference type="Proteomes" id="UP000607653"/>
    </source>
</evidence>
<dbReference type="SUPFAM" id="SSF101936">
    <property type="entry name" value="DNA-binding pseudobarrel domain"/>
    <property type="match status" value="1"/>
</dbReference>
<dbReference type="Gene3D" id="2.40.330.10">
    <property type="entry name" value="DNA-binding pseudobarrel domain"/>
    <property type="match status" value="1"/>
</dbReference>
<comment type="subcellular location">
    <subcellularLocation>
        <location evidence="1">Nucleus</location>
    </subcellularLocation>
</comment>
<keyword evidence="5" id="KW-0539">Nucleus</keyword>
<comment type="caution">
    <text evidence="6">The sequence shown here is derived from an EMBL/GenBank/DDBJ whole genome shotgun (WGS) entry which is preliminary data.</text>
</comment>
<evidence type="ECO:0000256" key="3">
    <source>
        <dbReference type="ARBA" id="ARBA00023125"/>
    </source>
</evidence>
<protein>
    <submittedName>
        <fullName evidence="6">Uncharacterized protein</fullName>
    </submittedName>
</protein>
<evidence type="ECO:0000256" key="2">
    <source>
        <dbReference type="ARBA" id="ARBA00023015"/>
    </source>
</evidence>
<dbReference type="PANTHER" id="PTHR34269:SF11">
    <property type="entry name" value="B3 DOMAIN PROTEIN"/>
    <property type="match status" value="1"/>
</dbReference>
<evidence type="ECO:0000256" key="1">
    <source>
        <dbReference type="ARBA" id="ARBA00004123"/>
    </source>
</evidence>